<organism evidence="2 3">
    <name type="scientific">Cardiocondyla obscurior</name>
    <dbReference type="NCBI Taxonomy" id="286306"/>
    <lineage>
        <taxon>Eukaryota</taxon>
        <taxon>Metazoa</taxon>
        <taxon>Ecdysozoa</taxon>
        <taxon>Arthropoda</taxon>
        <taxon>Hexapoda</taxon>
        <taxon>Insecta</taxon>
        <taxon>Pterygota</taxon>
        <taxon>Neoptera</taxon>
        <taxon>Endopterygota</taxon>
        <taxon>Hymenoptera</taxon>
        <taxon>Apocrita</taxon>
        <taxon>Aculeata</taxon>
        <taxon>Formicoidea</taxon>
        <taxon>Formicidae</taxon>
        <taxon>Myrmicinae</taxon>
        <taxon>Cardiocondyla</taxon>
    </lineage>
</organism>
<evidence type="ECO:0000313" key="2">
    <source>
        <dbReference type="EMBL" id="KAL0105224.1"/>
    </source>
</evidence>
<sequence length="148" mass="16544">MYIDSEGLPSLPSPPPSSNLHIDQALIPPGHPNEEYLLTGLMIFNSMAAAFVGSQPRKREWRGHARPATYALRVPILRTRSVRSRSPTTIMNVHIEPGHRSAARRRRRWRIAISKGVIKLTRTVSLAAASPRVHLSHREHTSGSPVLR</sequence>
<dbReference type="AlphaFoldDB" id="A0AAW2ES39"/>
<dbReference type="Proteomes" id="UP001430953">
    <property type="component" value="Unassembled WGS sequence"/>
</dbReference>
<proteinExistence type="predicted"/>
<evidence type="ECO:0000256" key="1">
    <source>
        <dbReference type="SAM" id="MobiDB-lite"/>
    </source>
</evidence>
<protein>
    <submittedName>
        <fullName evidence="2">Uncharacterized protein</fullName>
    </submittedName>
</protein>
<gene>
    <name evidence="2" type="ORF">PUN28_016703</name>
</gene>
<dbReference type="EMBL" id="JADYXP020000019">
    <property type="protein sequence ID" value="KAL0105224.1"/>
    <property type="molecule type" value="Genomic_DNA"/>
</dbReference>
<feature type="region of interest" description="Disordered" evidence="1">
    <location>
        <begin position="129"/>
        <end position="148"/>
    </location>
</feature>
<accession>A0AAW2ES39</accession>
<name>A0AAW2ES39_9HYME</name>
<reference evidence="2 3" key="1">
    <citation type="submission" date="2023-03" db="EMBL/GenBank/DDBJ databases">
        <title>High recombination rates correlate with genetic variation in Cardiocondyla obscurior ants.</title>
        <authorList>
            <person name="Errbii M."/>
        </authorList>
    </citation>
    <scope>NUCLEOTIDE SEQUENCE [LARGE SCALE GENOMIC DNA]</scope>
    <source>
        <strain evidence="2">Alpha-2009</strain>
        <tissue evidence="2">Whole body</tissue>
    </source>
</reference>
<keyword evidence="3" id="KW-1185">Reference proteome</keyword>
<evidence type="ECO:0000313" key="3">
    <source>
        <dbReference type="Proteomes" id="UP001430953"/>
    </source>
</evidence>
<feature type="region of interest" description="Disordered" evidence="1">
    <location>
        <begin position="1"/>
        <end position="25"/>
    </location>
</feature>
<comment type="caution">
    <text evidence="2">The sequence shown here is derived from an EMBL/GenBank/DDBJ whole genome shotgun (WGS) entry which is preliminary data.</text>
</comment>